<comment type="caution">
    <text evidence="2">The sequence shown here is derived from an EMBL/GenBank/DDBJ whole genome shotgun (WGS) entry which is preliminary data.</text>
</comment>
<keyword evidence="1" id="KW-1133">Transmembrane helix</keyword>
<feature type="transmembrane region" description="Helical" evidence="1">
    <location>
        <begin position="36"/>
        <end position="59"/>
    </location>
</feature>
<evidence type="ECO:0000313" key="2">
    <source>
        <dbReference type="EMBL" id="MBB2181999.1"/>
    </source>
</evidence>
<dbReference type="RefSeq" id="WP_228351734.1">
    <property type="nucleotide sequence ID" value="NZ_JACEGA010000001.1"/>
</dbReference>
<gene>
    <name evidence="2" type="ORF">H0486_03805</name>
</gene>
<dbReference type="AlphaFoldDB" id="A0A839JZB7"/>
<reference evidence="2 3" key="1">
    <citation type="submission" date="2020-07" db="EMBL/GenBank/DDBJ databases">
        <title>Characterization and genome sequencing of isolate MD1, a novel member within the family Lachnospiraceae.</title>
        <authorList>
            <person name="Rettenmaier R."/>
            <person name="Di Bello L."/>
            <person name="Zinser C."/>
            <person name="Scheitz K."/>
            <person name="Liebl W."/>
            <person name="Zverlov V."/>
        </authorList>
    </citation>
    <scope>NUCLEOTIDE SEQUENCE [LARGE SCALE GENOMIC DNA]</scope>
    <source>
        <strain evidence="2 3">MD1</strain>
    </source>
</reference>
<keyword evidence="1" id="KW-0472">Membrane</keyword>
<dbReference type="Proteomes" id="UP000574276">
    <property type="component" value="Unassembled WGS sequence"/>
</dbReference>
<sequence length="85" mass="9533">MKNVKRIASIIGLILLVSMYIISLIAAIFASEKAPGFFLASVFCTIVIPIMIYSFIAVYQYVHRDDKKPAEEESSSNDNEEEQSN</sequence>
<protein>
    <submittedName>
        <fullName evidence="2">Uncharacterized protein</fullName>
    </submittedName>
</protein>
<feature type="transmembrane region" description="Helical" evidence="1">
    <location>
        <begin position="7"/>
        <end position="30"/>
    </location>
</feature>
<proteinExistence type="predicted"/>
<accession>A0A839JZB7</accession>
<organism evidence="2 3">
    <name type="scientific">Variimorphobacter saccharofermentans</name>
    <dbReference type="NCBI Taxonomy" id="2755051"/>
    <lineage>
        <taxon>Bacteria</taxon>
        <taxon>Bacillati</taxon>
        <taxon>Bacillota</taxon>
        <taxon>Clostridia</taxon>
        <taxon>Lachnospirales</taxon>
        <taxon>Lachnospiraceae</taxon>
        <taxon>Variimorphobacter</taxon>
    </lineage>
</organism>
<evidence type="ECO:0000313" key="3">
    <source>
        <dbReference type="Proteomes" id="UP000574276"/>
    </source>
</evidence>
<dbReference type="EMBL" id="JACEGA010000001">
    <property type="protein sequence ID" value="MBB2181999.1"/>
    <property type="molecule type" value="Genomic_DNA"/>
</dbReference>
<keyword evidence="3" id="KW-1185">Reference proteome</keyword>
<name>A0A839JZB7_9FIRM</name>
<evidence type="ECO:0000256" key="1">
    <source>
        <dbReference type="SAM" id="Phobius"/>
    </source>
</evidence>
<keyword evidence="1" id="KW-0812">Transmembrane</keyword>